<accession>A0ABM9LT33</accession>
<evidence type="ECO:0000313" key="1">
    <source>
        <dbReference type="EMBL" id="CAJ1504234.1"/>
    </source>
</evidence>
<protein>
    <submittedName>
        <fullName evidence="1">Uncharacterized protein</fullName>
    </submittedName>
</protein>
<sequence length="80" mass="8880">MSSPTTVEPSLRPPSSWKSRRAALLSHGAALDDSEIRECDQALAYWRCRRVIDAERGQLHPDHIPALADMLRHAHPAVSA</sequence>
<evidence type="ECO:0000313" key="2">
    <source>
        <dbReference type="Proteomes" id="UP001190464"/>
    </source>
</evidence>
<name>A0ABM9LT33_9MYCO</name>
<proteinExistence type="predicted"/>
<organism evidence="1 2">
    <name type="scientific">[Mycobacterium] holstebronense</name>
    <dbReference type="NCBI Taxonomy" id="3064288"/>
    <lineage>
        <taxon>Bacteria</taxon>
        <taxon>Bacillati</taxon>
        <taxon>Actinomycetota</taxon>
        <taxon>Actinomycetes</taxon>
        <taxon>Mycobacteriales</taxon>
        <taxon>Mycobacteriaceae</taxon>
        <taxon>Mycolicibacterium</taxon>
    </lineage>
</organism>
<reference evidence="1 2" key="1">
    <citation type="submission" date="2023-08" db="EMBL/GenBank/DDBJ databases">
        <authorList>
            <person name="Folkvardsen B D."/>
            <person name="Norman A."/>
        </authorList>
    </citation>
    <scope>NUCLEOTIDE SEQUENCE [LARGE SCALE GENOMIC DNA]</scope>
    <source>
        <strain evidence="1 2">Mu0102</strain>
    </source>
</reference>
<gene>
    <name evidence="1" type="ORF">MU0102_002193</name>
</gene>
<keyword evidence="2" id="KW-1185">Reference proteome</keyword>
<dbReference type="EMBL" id="OY726398">
    <property type="protein sequence ID" value="CAJ1504234.1"/>
    <property type="molecule type" value="Genomic_DNA"/>
</dbReference>
<dbReference type="Proteomes" id="UP001190464">
    <property type="component" value="Chromosome"/>
</dbReference>
<dbReference type="RefSeq" id="WP_308486856.1">
    <property type="nucleotide sequence ID" value="NZ_OY726398.1"/>
</dbReference>